<feature type="transmembrane region" description="Helical" evidence="2">
    <location>
        <begin position="196"/>
        <end position="223"/>
    </location>
</feature>
<dbReference type="EMBL" id="NBXE01000033">
    <property type="protein sequence ID" value="RFA25323.1"/>
    <property type="molecule type" value="Genomic_DNA"/>
</dbReference>
<evidence type="ECO:0000256" key="2">
    <source>
        <dbReference type="SAM" id="Phobius"/>
    </source>
</evidence>
<evidence type="ECO:0000313" key="3">
    <source>
        <dbReference type="EMBL" id="RFA25323.1"/>
    </source>
</evidence>
<feature type="transmembrane region" description="Helical" evidence="2">
    <location>
        <begin position="72"/>
        <end position="98"/>
    </location>
</feature>
<feature type="region of interest" description="Disordered" evidence="1">
    <location>
        <begin position="1"/>
        <end position="39"/>
    </location>
</feature>
<protein>
    <submittedName>
        <fullName evidence="3">Uncharacterized protein</fullName>
    </submittedName>
</protein>
<keyword evidence="2" id="KW-1133">Transmembrane helix</keyword>
<gene>
    <name evidence="3" type="ORF">B7R25_14210</name>
</gene>
<evidence type="ECO:0000313" key="4">
    <source>
        <dbReference type="Proteomes" id="UP000257080"/>
    </source>
</evidence>
<dbReference type="OrthoDB" id="5244723at2"/>
<feature type="compositionally biased region" description="Basic and acidic residues" evidence="1">
    <location>
        <begin position="8"/>
        <end position="39"/>
    </location>
</feature>
<dbReference type="Proteomes" id="UP000257080">
    <property type="component" value="Unassembled WGS sequence"/>
</dbReference>
<accession>A0A3E0W9V0</accession>
<evidence type="ECO:0000256" key="1">
    <source>
        <dbReference type="SAM" id="MobiDB-lite"/>
    </source>
</evidence>
<feature type="transmembrane region" description="Helical" evidence="2">
    <location>
        <begin position="155"/>
        <end position="176"/>
    </location>
</feature>
<name>A0A3E0W9V0_9MICO</name>
<sequence length="238" mass="24879">MSTAENTPDDRRDLPADTRRDDHIDDRREYPVETRRDDETAAVVADSQLSHRQEVLEREKEKYGGVKVGSAFFGWLTATGTAVILTALVAATGAAVGLGNANGDANQAAQAATENVNTVGVVGAIALLVVLFVAYLAGGYVAGRMARFNGAKQGLAVWLWAVVIAIVVAIVAAVAGSQYNILGNLNSFPRIPVDEGALTITSIVTLLVVAVASLAGAVLGGLAGMRFHRRVDRAGLGR</sequence>
<comment type="caution">
    <text evidence="3">The sequence shown here is derived from an EMBL/GenBank/DDBJ whole genome shotgun (WGS) entry which is preliminary data.</text>
</comment>
<dbReference type="RefSeq" id="WP_116419631.1">
    <property type="nucleotide sequence ID" value="NZ_NBXC01000029.1"/>
</dbReference>
<reference evidence="3 4" key="1">
    <citation type="submission" date="2017-04" db="EMBL/GenBank/DDBJ databases">
        <title>Comparative genome analysis of Subtercola boreus.</title>
        <authorList>
            <person name="Cho Y.-J."/>
            <person name="Cho A."/>
            <person name="Kim O.-S."/>
            <person name="Lee J.-I."/>
        </authorList>
    </citation>
    <scope>NUCLEOTIDE SEQUENCE [LARGE SCALE GENOMIC DNA]</scope>
    <source>
        <strain evidence="3 4">P28004</strain>
    </source>
</reference>
<keyword evidence="2" id="KW-0472">Membrane</keyword>
<feature type="transmembrane region" description="Helical" evidence="2">
    <location>
        <begin position="118"/>
        <end position="143"/>
    </location>
</feature>
<proteinExistence type="predicted"/>
<keyword evidence="2" id="KW-0812">Transmembrane</keyword>
<dbReference type="AlphaFoldDB" id="A0A3E0W9V0"/>
<organism evidence="3 4">
    <name type="scientific">Subtercola boreus</name>
    <dbReference type="NCBI Taxonomy" id="120213"/>
    <lineage>
        <taxon>Bacteria</taxon>
        <taxon>Bacillati</taxon>
        <taxon>Actinomycetota</taxon>
        <taxon>Actinomycetes</taxon>
        <taxon>Micrococcales</taxon>
        <taxon>Microbacteriaceae</taxon>
        <taxon>Subtercola</taxon>
    </lineage>
</organism>